<evidence type="ECO:0000256" key="5">
    <source>
        <dbReference type="ARBA" id="ARBA00022989"/>
    </source>
</evidence>
<gene>
    <name evidence="9" type="ORF">AVDCRST_MAG58-506</name>
</gene>
<dbReference type="PANTHER" id="PTHR43386:SF1">
    <property type="entry name" value="D,D-DIPEPTIDE TRANSPORT SYSTEM PERMEASE PROTEIN DDPC-RELATED"/>
    <property type="match status" value="1"/>
</dbReference>
<keyword evidence="3" id="KW-1003">Cell membrane</keyword>
<keyword evidence="5 7" id="KW-1133">Transmembrane helix</keyword>
<proteinExistence type="inferred from homology"/>
<evidence type="ECO:0000256" key="1">
    <source>
        <dbReference type="ARBA" id="ARBA00004651"/>
    </source>
</evidence>
<accession>A0A6J4QJI2</accession>
<dbReference type="InterPro" id="IPR000515">
    <property type="entry name" value="MetI-like"/>
</dbReference>
<keyword evidence="6 7" id="KW-0472">Membrane</keyword>
<evidence type="ECO:0000256" key="2">
    <source>
        <dbReference type="ARBA" id="ARBA00022448"/>
    </source>
</evidence>
<dbReference type="EMBL" id="CADCVF010000011">
    <property type="protein sequence ID" value="CAA9446784.1"/>
    <property type="molecule type" value="Genomic_DNA"/>
</dbReference>
<dbReference type="CDD" id="cd06261">
    <property type="entry name" value="TM_PBP2"/>
    <property type="match status" value="1"/>
</dbReference>
<sequence length="302" mass="32392">MAATTGESRYRDSAVGRVLAWFISTLKLMARNRVGFAGFLVVSTIVLVTFIGPVFLPSEVPVNVNEIYETPSLSHPLGTDSEGKDVLLQVINGGRPILTIGFLAAAISTTIAVTLGSLGGFVGGRVDTGFTWLADMVLTIPQLPLLAVLAGILRLNSKIAVAGLIGLLFWPTLMRAIRAQVLSLKERDYVESARALGLGTPHIVFREIAPNMAGYIAINFTLAVTSSMYAVVGLTLLGLVPLSEENWGVMINLAWTRGAIFSKDSVFYIMSPIAAIALFQLGLVAMNRSLSEIFDPRLRRGA</sequence>
<evidence type="ECO:0000313" key="9">
    <source>
        <dbReference type="EMBL" id="CAA9446784.1"/>
    </source>
</evidence>
<dbReference type="PROSITE" id="PS50928">
    <property type="entry name" value="ABC_TM1"/>
    <property type="match status" value="1"/>
</dbReference>
<dbReference type="Gene3D" id="1.10.3720.10">
    <property type="entry name" value="MetI-like"/>
    <property type="match status" value="1"/>
</dbReference>
<dbReference type="InterPro" id="IPR050366">
    <property type="entry name" value="BP-dependent_transpt_permease"/>
</dbReference>
<feature type="transmembrane region" description="Helical" evidence="7">
    <location>
        <begin position="159"/>
        <end position="177"/>
    </location>
</feature>
<feature type="transmembrane region" description="Helical" evidence="7">
    <location>
        <begin position="34"/>
        <end position="56"/>
    </location>
</feature>
<feature type="transmembrane region" description="Helical" evidence="7">
    <location>
        <begin position="97"/>
        <end position="118"/>
    </location>
</feature>
<dbReference type="GO" id="GO:0055085">
    <property type="term" value="P:transmembrane transport"/>
    <property type="evidence" value="ECO:0007669"/>
    <property type="project" value="InterPro"/>
</dbReference>
<evidence type="ECO:0000256" key="4">
    <source>
        <dbReference type="ARBA" id="ARBA00022692"/>
    </source>
</evidence>
<feature type="domain" description="ABC transmembrane type-1" evidence="8">
    <location>
        <begin position="98"/>
        <end position="285"/>
    </location>
</feature>
<dbReference type="AlphaFoldDB" id="A0A6J4QJI2"/>
<evidence type="ECO:0000256" key="6">
    <source>
        <dbReference type="ARBA" id="ARBA00023136"/>
    </source>
</evidence>
<protein>
    <submittedName>
        <fullName evidence="9">Oligopeptide transport system permease protein OppC</fullName>
    </submittedName>
</protein>
<dbReference type="SUPFAM" id="SSF161098">
    <property type="entry name" value="MetI-like"/>
    <property type="match status" value="1"/>
</dbReference>
<dbReference type="Pfam" id="PF00528">
    <property type="entry name" value="BPD_transp_1"/>
    <property type="match status" value="1"/>
</dbReference>
<keyword evidence="2 7" id="KW-0813">Transport</keyword>
<evidence type="ECO:0000259" key="8">
    <source>
        <dbReference type="PROSITE" id="PS50928"/>
    </source>
</evidence>
<dbReference type="GO" id="GO:0005886">
    <property type="term" value="C:plasma membrane"/>
    <property type="evidence" value="ECO:0007669"/>
    <property type="project" value="UniProtKB-SubCell"/>
</dbReference>
<feature type="transmembrane region" description="Helical" evidence="7">
    <location>
        <begin position="266"/>
        <end position="290"/>
    </location>
</feature>
<organism evidence="9">
    <name type="scientific">uncultured Rubrobacteraceae bacterium</name>
    <dbReference type="NCBI Taxonomy" id="349277"/>
    <lineage>
        <taxon>Bacteria</taxon>
        <taxon>Bacillati</taxon>
        <taxon>Actinomycetota</taxon>
        <taxon>Rubrobacteria</taxon>
        <taxon>Rubrobacterales</taxon>
        <taxon>Rubrobacteraceae</taxon>
        <taxon>environmental samples</taxon>
    </lineage>
</organism>
<comment type="subcellular location">
    <subcellularLocation>
        <location evidence="1 7">Cell membrane</location>
        <topology evidence="1 7">Multi-pass membrane protein</topology>
    </subcellularLocation>
</comment>
<dbReference type="PANTHER" id="PTHR43386">
    <property type="entry name" value="OLIGOPEPTIDE TRANSPORT SYSTEM PERMEASE PROTEIN APPC"/>
    <property type="match status" value="1"/>
</dbReference>
<evidence type="ECO:0000256" key="3">
    <source>
        <dbReference type="ARBA" id="ARBA00022475"/>
    </source>
</evidence>
<evidence type="ECO:0000256" key="7">
    <source>
        <dbReference type="RuleBase" id="RU363032"/>
    </source>
</evidence>
<reference evidence="9" key="1">
    <citation type="submission" date="2020-02" db="EMBL/GenBank/DDBJ databases">
        <authorList>
            <person name="Meier V. D."/>
        </authorList>
    </citation>
    <scope>NUCLEOTIDE SEQUENCE</scope>
    <source>
        <strain evidence="9">AVDCRST_MAG58</strain>
    </source>
</reference>
<feature type="transmembrane region" description="Helical" evidence="7">
    <location>
        <begin position="130"/>
        <end position="153"/>
    </location>
</feature>
<keyword evidence="4 7" id="KW-0812">Transmembrane</keyword>
<name>A0A6J4QJI2_9ACTN</name>
<feature type="transmembrane region" description="Helical" evidence="7">
    <location>
        <begin position="216"/>
        <end position="240"/>
    </location>
</feature>
<dbReference type="InterPro" id="IPR035906">
    <property type="entry name" value="MetI-like_sf"/>
</dbReference>
<comment type="similarity">
    <text evidence="7">Belongs to the binding-protein-dependent transport system permease family.</text>
</comment>